<proteinExistence type="predicted"/>
<keyword evidence="1" id="KW-0479">Metal-binding</keyword>
<evidence type="ECO:0000313" key="3">
    <source>
        <dbReference type="EMBL" id="VDD75032.1"/>
    </source>
</evidence>
<dbReference type="AlphaFoldDB" id="A0A158QSM0"/>
<dbReference type="InterPro" id="IPR008993">
    <property type="entry name" value="TIMP-like_OB-fold"/>
</dbReference>
<keyword evidence="1" id="KW-0863">Zinc-finger</keyword>
<reference evidence="5" key="2">
    <citation type="submission" date="2019-11" db="UniProtKB">
        <authorList>
            <consortium name="WormBaseParasite"/>
        </authorList>
    </citation>
    <scope>IDENTIFICATION</scope>
</reference>
<sequence>MRLSNYIVSGLQFSTICALLCFLVPRRTTAYRQRNSAEYQDSTALDFAADRSSLEAHMRQHTRSYCTCGEALLQSKFCKHDFVVVAKRKSPRTQRFNGIHGSGPWHFAGTVITLSVEHVVKGSLEVNKNADFHFIQGSTCGVTPHMIPRENSTFLITGFHLRFPGCDKVHQDNCLQTKELFLVTRCSASQPLESLSITQVAGLFLDLYSCSAGSCSELRPYFWEPLPQSPTPFTCSYSYTALRCYTRFALCTKSSLTPNTCTFRAVNRIPTSQSVLAKLPPVLHPTIHGALASQVTDEHRFRACLRHSGLA</sequence>
<dbReference type="Proteomes" id="UP000267029">
    <property type="component" value="Unassembled WGS sequence"/>
</dbReference>
<dbReference type="GO" id="GO:0008270">
    <property type="term" value="F:zinc ion binding"/>
    <property type="evidence" value="ECO:0007669"/>
    <property type="project" value="UniProtKB-KW"/>
</dbReference>
<organism evidence="3 4">
    <name type="scientific">Mesocestoides corti</name>
    <name type="common">Flatworm</name>
    <dbReference type="NCBI Taxonomy" id="53468"/>
    <lineage>
        <taxon>Eukaryota</taxon>
        <taxon>Metazoa</taxon>
        <taxon>Spiralia</taxon>
        <taxon>Lophotrochozoa</taxon>
        <taxon>Platyhelminthes</taxon>
        <taxon>Cestoda</taxon>
        <taxon>Eucestoda</taxon>
        <taxon>Cyclophyllidea</taxon>
        <taxon>Mesocestoididae</taxon>
        <taxon>Mesocestoides</taxon>
    </lineage>
</organism>
<accession>A0A158QSM0</accession>
<protein>
    <submittedName>
        <fullName evidence="5">SWIM-type domain-containing protein</fullName>
    </submittedName>
</protein>
<dbReference type="OrthoDB" id="6267653at2759"/>
<keyword evidence="4" id="KW-1185">Reference proteome</keyword>
<evidence type="ECO:0000259" key="2">
    <source>
        <dbReference type="PROSITE" id="PS50966"/>
    </source>
</evidence>
<keyword evidence="1" id="KW-0862">Zinc</keyword>
<feature type="domain" description="SWIM-type" evidence="2">
    <location>
        <begin position="54"/>
        <end position="89"/>
    </location>
</feature>
<evidence type="ECO:0000313" key="5">
    <source>
        <dbReference type="WBParaSite" id="MCU_005041-RA"/>
    </source>
</evidence>
<reference evidence="3 4" key="1">
    <citation type="submission" date="2018-10" db="EMBL/GenBank/DDBJ databases">
        <authorList>
            <consortium name="Pathogen Informatics"/>
        </authorList>
    </citation>
    <scope>NUCLEOTIDE SEQUENCE [LARGE SCALE GENOMIC DNA]</scope>
</reference>
<dbReference type="PROSITE" id="PS50966">
    <property type="entry name" value="ZF_SWIM"/>
    <property type="match status" value="1"/>
</dbReference>
<evidence type="ECO:0000256" key="1">
    <source>
        <dbReference type="PROSITE-ProRule" id="PRU00325"/>
    </source>
</evidence>
<dbReference type="InterPro" id="IPR007527">
    <property type="entry name" value="Znf_SWIM"/>
</dbReference>
<gene>
    <name evidence="3" type="ORF">MCOS_LOCUS1035</name>
</gene>
<dbReference type="EMBL" id="UXSR01000112">
    <property type="protein sequence ID" value="VDD75032.1"/>
    <property type="molecule type" value="Genomic_DNA"/>
</dbReference>
<dbReference type="SUPFAM" id="SSF50242">
    <property type="entry name" value="TIMP-like"/>
    <property type="match status" value="1"/>
</dbReference>
<dbReference type="Gene3D" id="2.40.50.120">
    <property type="match status" value="1"/>
</dbReference>
<name>A0A158QSM0_MESCO</name>
<evidence type="ECO:0000313" key="4">
    <source>
        <dbReference type="Proteomes" id="UP000267029"/>
    </source>
</evidence>
<dbReference type="WBParaSite" id="MCU_005041-RA">
    <property type="protein sequence ID" value="MCU_005041-RA"/>
    <property type="gene ID" value="MCU_005041"/>
</dbReference>